<dbReference type="Pfam" id="PF13416">
    <property type="entry name" value="SBP_bac_8"/>
    <property type="match status" value="1"/>
</dbReference>
<reference evidence="4 5" key="1">
    <citation type="submission" date="2018-08" db="EMBL/GenBank/DDBJ databases">
        <title>Actinomadura spongicola sp. nov., isolated from marine sponge Leucetta chagosensis.</title>
        <authorList>
            <person name="Li L."/>
            <person name="Lin H.W."/>
        </authorList>
    </citation>
    <scope>NUCLEOTIDE SEQUENCE [LARGE SCALE GENOMIC DNA]</scope>
    <source>
        <strain evidence="4 5">LHW52907</strain>
    </source>
</reference>
<dbReference type="GO" id="GO:1901982">
    <property type="term" value="F:maltose binding"/>
    <property type="evidence" value="ECO:0007669"/>
    <property type="project" value="TreeGrafter"/>
</dbReference>
<dbReference type="GO" id="GO:0055052">
    <property type="term" value="C:ATP-binding cassette (ABC) transporter complex, substrate-binding subunit-containing"/>
    <property type="evidence" value="ECO:0007669"/>
    <property type="project" value="TreeGrafter"/>
</dbReference>
<dbReference type="PANTHER" id="PTHR30061:SF50">
    <property type="entry name" value="MALTOSE_MALTODEXTRIN-BINDING PERIPLASMIC PROTEIN"/>
    <property type="match status" value="1"/>
</dbReference>
<dbReference type="OrthoDB" id="3495561at2"/>
<dbReference type="AlphaFoldDB" id="A0A372G6T7"/>
<evidence type="ECO:0000256" key="1">
    <source>
        <dbReference type="ARBA" id="ARBA00008520"/>
    </source>
</evidence>
<dbReference type="SUPFAM" id="SSF53850">
    <property type="entry name" value="Periplasmic binding protein-like II"/>
    <property type="match status" value="1"/>
</dbReference>
<dbReference type="GO" id="GO:0015768">
    <property type="term" value="P:maltose transport"/>
    <property type="evidence" value="ECO:0007669"/>
    <property type="project" value="TreeGrafter"/>
</dbReference>
<dbReference type="PANTHER" id="PTHR30061">
    <property type="entry name" value="MALTOSE-BINDING PERIPLASMIC PROTEIN"/>
    <property type="match status" value="1"/>
</dbReference>
<dbReference type="EMBL" id="QVNQ01000016">
    <property type="protein sequence ID" value="RFS81076.1"/>
    <property type="molecule type" value="Genomic_DNA"/>
</dbReference>
<dbReference type="RefSeq" id="WP_117404942.1">
    <property type="nucleotide sequence ID" value="NZ_QVNQ01000016.1"/>
</dbReference>
<organism evidence="4 5">
    <name type="scientific">Actinomadura spongiicola</name>
    <dbReference type="NCBI Taxonomy" id="2303421"/>
    <lineage>
        <taxon>Bacteria</taxon>
        <taxon>Bacillati</taxon>
        <taxon>Actinomycetota</taxon>
        <taxon>Actinomycetes</taxon>
        <taxon>Streptosporangiales</taxon>
        <taxon>Thermomonosporaceae</taxon>
        <taxon>Actinomadura</taxon>
    </lineage>
</organism>
<evidence type="ECO:0000313" key="5">
    <source>
        <dbReference type="Proteomes" id="UP000262882"/>
    </source>
</evidence>
<keyword evidence="2" id="KW-0813">Transport</keyword>
<sequence>MSNRLRLVAFLGFAITLLAMTVYGEATSAPSRCRTEGPLTVLGGRDDTGTRRALVQGWQPKDGTRAEFRELPSNSDLEHSELVSTARSATCAAEVFLIDTPWIPEFAEAGYIDPVGIPEGDLKAIIPEVLKTGRFRGKLWAVPLNTDAPLLIYRKDLVGKAPGTPEELMAAARALTARPKSPVTSGLMLQLHDYEGFTVNILELIRDLGGDITVSDDGTVTMDRGAVLATLRQLTAAMRGDRPPVSPASLDADENAGIDAFEQGKVAFLRDWPAFYTQLLTDGAKLGPDQIDAVPYPGERVLGGQSLAIAAPLPDDRARAARELITYLTDAPQQKRMFACGGLVPVRGDAYEPDAAACGGTHRKRLVLHADPGKIRDAVRGARARPSSAYYPEFSRVLRRHLHEYLRERLRCTAPSACPKAPDDNTFLNRLAAALDRAARGRAG</sequence>
<keyword evidence="3" id="KW-0732">Signal</keyword>
<keyword evidence="5" id="KW-1185">Reference proteome</keyword>
<dbReference type="InterPro" id="IPR006059">
    <property type="entry name" value="SBP"/>
</dbReference>
<evidence type="ECO:0000256" key="2">
    <source>
        <dbReference type="ARBA" id="ARBA00022448"/>
    </source>
</evidence>
<accession>A0A372G6T7</accession>
<comment type="similarity">
    <text evidence="1">Belongs to the bacterial solute-binding protein 1 family.</text>
</comment>
<comment type="caution">
    <text evidence="4">The sequence shown here is derived from an EMBL/GenBank/DDBJ whole genome shotgun (WGS) entry which is preliminary data.</text>
</comment>
<proteinExistence type="inferred from homology"/>
<evidence type="ECO:0000256" key="3">
    <source>
        <dbReference type="ARBA" id="ARBA00022729"/>
    </source>
</evidence>
<evidence type="ECO:0000313" key="4">
    <source>
        <dbReference type="EMBL" id="RFS81076.1"/>
    </source>
</evidence>
<protein>
    <submittedName>
        <fullName evidence="4">Extracellular solute-binding protein</fullName>
    </submittedName>
</protein>
<gene>
    <name evidence="4" type="ORF">D0T12_33475</name>
</gene>
<dbReference type="GO" id="GO:0042956">
    <property type="term" value="P:maltodextrin transmembrane transport"/>
    <property type="evidence" value="ECO:0007669"/>
    <property type="project" value="TreeGrafter"/>
</dbReference>
<name>A0A372G6T7_9ACTN</name>
<dbReference type="Gene3D" id="3.40.190.10">
    <property type="entry name" value="Periplasmic binding protein-like II"/>
    <property type="match status" value="2"/>
</dbReference>
<dbReference type="Proteomes" id="UP000262882">
    <property type="component" value="Unassembled WGS sequence"/>
</dbReference>